<dbReference type="Proteomes" id="UP001519349">
    <property type="component" value="Unassembled WGS sequence"/>
</dbReference>
<keyword evidence="2" id="KW-0732">Signal</keyword>
<dbReference type="InterPro" id="IPR048787">
    <property type="entry name" value="SP_0191-like_C"/>
</dbReference>
<evidence type="ECO:0000259" key="3">
    <source>
        <dbReference type="Pfam" id="PF21642"/>
    </source>
</evidence>
<gene>
    <name evidence="4" type="ORF">DHL47_13050</name>
</gene>
<dbReference type="SUPFAM" id="SSF160704">
    <property type="entry name" value="YehR-like"/>
    <property type="match status" value="1"/>
</dbReference>
<feature type="region of interest" description="Disordered" evidence="1">
    <location>
        <begin position="24"/>
        <end position="49"/>
    </location>
</feature>
<evidence type="ECO:0000313" key="4">
    <source>
        <dbReference type="EMBL" id="MBP2622228.1"/>
    </source>
</evidence>
<protein>
    <recommendedName>
        <fullName evidence="3">SP-0191-like C-terminal domain-containing protein</fullName>
    </recommendedName>
</protein>
<organism evidence="4 5">
    <name type="scientific">Streptococcus panodentis</name>
    <dbReference type="NCBI Taxonomy" id="1581472"/>
    <lineage>
        <taxon>Bacteria</taxon>
        <taxon>Bacillati</taxon>
        <taxon>Bacillota</taxon>
        <taxon>Bacilli</taxon>
        <taxon>Lactobacillales</taxon>
        <taxon>Streptococcaceae</taxon>
        <taxon>Streptococcus</taxon>
    </lineage>
</organism>
<dbReference type="Pfam" id="PF21642">
    <property type="entry name" value="SP_0191-like"/>
    <property type="match status" value="1"/>
</dbReference>
<proteinExistence type="predicted"/>
<sequence length="190" mass="20923">MKKIMTLFTLALLFLTGCTFTNKNSTASDTESPSSSKKASSSSSSSSSESTEVVSKTLVGYIQGVHHRDTITYQGEKILNLRLELLADLPEDMAAASADRTPEELTAIIQEGLKSNPQVAELQAIEGFKLEYSVSADRKFQTNIEMDFQKLNDEQLDKIASDKELGLNDFKGLTSERFILGMKLNGLKEE</sequence>
<accession>A0ABS5B078</accession>
<reference evidence="4 5" key="1">
    <citation type="submission" date="2018-05" db="EMBL/GenBank/DDBJ databases">
        <title>Draft genome sequence of Streptococcus panodentis CCUG 70867T.</title>
        <authorList>
            <person name="Salva-Serra F."/>
            <person name="Mendez V."/>
            <person name="Jaen-Luchoro D."/>
            <person name="Gonzales-Siles L."/>
            <person name="Karlsson R."/>
            <person name="Engstrom-Jakobsson H."/>
            <person name="Busquets A."/>
            <person name="Gomila M."/>
            <person name="Pineiro-Iglesias B."/>
            <person name="Bennasar-Figueras A."/>
            <person name="Seeger M."/>
            <person name="Moore E."/>
        </authorList>
    </citation>
    <scope>NUCLEOTIDE SEQUENCE [LARGE SCALE GENOMIC DNA]</scope>
    <source>
        <strain evidence="4 5">CCUG 70867</strain>
    </source>
</reference>
<dbReference type="PROSITE" id="PS51257">
    <property type="entry name" value="PROKAR_LIPOPROTEIN"/>
    <property type="match status" value="1"/>
</dbReference>
<dbReference type="EMBL" id="QFAY01000040">
    <property type="protein sequence ID" value="MBP2622228.1"/>
    <property type="molecule type" value="Genomic_DNA"/>
</dbReference>
<dbReference type="NCBIfam" id="NF041193">
    <property type="entry name" value="lipo_SP0191"/>
    <property type="match status" value="1"/>
</dbReference>
<dbReference type="InterPro" id="IPR047840">
    <property type="entry name" value="SP_0191-like"/>
</dbReference>
<keyword evidence="5" id="KW-1185">Reference proteome</keyword>
<evidence type="ECO:0000256" key="1">
    <source>
        <dbReference type="SAM" id="MobiDB-lite"/>
    </source>
</evidence>
<name>A0ABS5B078_9STRE</name>
<dbReference type="Gene3D" id="3.30.1830.10">
    <property type="entry name" value="YehR-like"/>
    <property type="match status" value="1"/>
</dbReference>
<feature type="signal peptide" evidence="2">
    <location>
        <begin position="1"/>
        <end position="21"/>
    </location>
</feature>
<feature type="chain" id="PRO_5045089009" description="SP-0191-like C-terminal domain-containing protein" evidence="2">
    <location>
        <begin position="22"/>
        <end position="190"/>
    </location>
</feature>
<evidence type="ECO:0000313" key="5">
    <source>
        <dbReference type="Proteomes" id="UP001519349"/>
    </source>
</evidence>
<feature type="domain" description="SP-0191-like C-terminal" evidence="3">
    <location>
        <begin position="53"/>
        <end position="179"/>
    </location>
</feature>
<evidence type="ECO:0000256" key="2">
    <source>
        <dbReference type="SAM" id="SignalP"/>
    </source>
</evidence>
<dbReference type="InterPro" id="IPR036699">
    <property type="entry name" value="YehR-like_sf"/>
</dbReference>
<dbReference type="RefSeq" id="WP_209552129.1">
    <property type="nucleotide sequence ID" value="NZ_QFAY01000040.1"/>
</dbReference>
<comment type="caution">
    <text evidence="4">The sequence shown here is derived from an EMBL/GenBank/DDBJ whole genome shotgun (WGS) entry which is preliminary data.</text>
</comment>